<organism evidence="2 3">
    <name type="scientific">Coccomyxa subellipsoidea (strain C-169)</name>
    <name type="common">Green microalga</name>
    <dbReference type="NCBI Taxonomy" id="574566"/>
    <lineage>
        <taxon>Eukaryota</taxon>
        <taxon>Viridiplantae</taxon>
        <taxon>Chlorophyta</taxon>
        <taxon>core chlorophytes</taxon>
        <taxon>Trebouxiophyceae</taxon>
        <taxon>Trebouxiophyceae incertae sedis</taxon>
        <taxon>Coccomyxaceae</taxon>
        <taxon>Coccomyxa</taxon>
        <taxon>Coccomyxa subellipsoidea</taxon>
    </lineage>
</organism>
<evidence type="ECO:0000256" key="1">
    <source>
        <dbReference type="SAM" id="Phobius"/>
    </source>
</evidence>
<proteinExistence type="predicted"/>
<keyword evidence="1" id="KW-1133">Transmembrane helix</keyword>
<dbReference type="GeneID" id="17039038"/>
<dbReference type="AlphaFoldDB" id="I0YRN7"/>
<dbReference type="RefSeq" id="XP_005645600.1">
    <property type="nucleotide sequence ID" value="XM_005645543.1"/>
</dbReference>
<evidence type="ECO:0000313" key="2">
    <source>
        <dbReference type="EMBL" id="EIE21056.1"/>
    </source>
</evidence>
<evidence type="ECO:0000313" key="3">
    <source>
        <dbReference type="Proteomes" id="UP000007264"/>
    </source>
</evidence>
<dbReference type="OrthoDB" id="497979at2759"/>
<dbReference type="eggNOG" id="ENOG502S9R4">
    <property type="taxonomic scope" value="Eukaryota"/>
</dbReference>
<name>I0YRN7_COCSC</name>
<keyword evidence="3" id="KW-1185">Reference proteome</keyword>
<keyword evidence="1" id="KW-0812">Transmembrane</keyword>
<comment type="caution">
    <text evidence="2">The sequence shown here is derived from an EMBL/GenBank/DDBJ whole genome shotgun (WGS) entry which is preliminary data.</text>
</comment>
<reference evidence="2 3" key="1">
    <citation type="journal article" date="2012" name="Genome Biol.">
        <title>The genome of the polar eukaryotic microalga coccomyxa subellipsoidea reveals traits of cold adaptation.</title>
        <authorList>
            <person name="Blanc G."/>
            <person name="Agarkova I."/>
            <person name="Grimwood J."/>
            <person name="Kuo A."/>
            <person name="Brueggeman A."/>
            <person name="Dunigan D."/>
            <person name="Gurnon J."/>
            <person name="Ladunga I."/>
            <person name="Lindquist E."/>
            <person name="Lucas S."/>
            <person name="Pangilinan J."/>
            <person name="Proschold T."/>
            <person name="Salamov A."/>
            <person name="Schmutz J."/>
            <person name="Weeks D."/>
            <person name="Yamada T."/>
            <person name="Claverie J.M."/>
            <person name="Grigoriev I."/>
            <person name="Van Etten J."/>
            <person name="Lomsadze A."/>
            <person name="Borodovsky M."/>
        </authorList>
    </citation>
    <scope>NUCLEOTIDE SEQUENCE [LARGE SCALE GENOMIC DNA]</scope>
    <source>
        <strain evidence="2 3">C-169</strain>
    </source>
</reference>
<dbReference type="EMBL" id="AGSI01000013">
    <property type="protein sequence ID" value="EIE21056.1"/>
    <property type="molecule type" value="Genomic_DNA"/>
</dbReference>
<sequence length="131" mass="14792">MGSAVICKCTLPSFVGFQSTSRPLRKQIKLSSTRKDGGRASRVAPRAGLEIDWSDPDTLIGVAGGVLGLLVGIGAPLFYISRDEKDEQKLEELRELNRQTFKETGEYLTEEEIKAFRQPRWTDRREFQDDD</sequence>
<protein>
    <submittedName>
        <fullName evidence="2">Uncharacterized protein</fullName>
    </submittedName>
</protein>
<accession>I0YRN7</accession>
<keyword evidence="1" id="KW-0472">Membrane</keyword>
<gene>
    <name evidence="2" type="ORF">COCSUDRAFT_30235</name>
</gene>
<dbReference type="KEGG" id="csl:COCSUDRAFT_30235"/>
<feature type="transmembrane region" description="Helical" evidence="1">
    <location>
        <begin position="59"/>
        <end position="80"/>
    </location>
</feature>
<dbReference type="Proteomes" id="UP000007264">
    <property type="component" value="Unassembled WGS sequence"/>
</dbReference>